<feature type="region of interest" description="Disordered" evidence="8">
    <location>
        <begin position="1"/>
        <end position="44"/>
    </location>
</feature>
<reference evidence="12" key="1">
    <citation type="journal article" date="2019" name="Int. J. Syst. Evol. Microbiol.">
        <title>The Global Catalogue of Microorganisms (GCM) 10K type strain sequencing project: providing services to taxonomists for standard genome sequencing and annotation.</title>
        <authorList>
            <consortium name="The Broad Institute Genomics Platform"/>
            <consortium name="The Broad Institute Genome Sequencing Center for Infectious Disease"/>
            <person name="Wu L."/>
            <person name="Ma J."/>
        </authorList>
    </citation>
    <scope>NUCLEOTIDE SEQUENCE [LARGE SCALE GENOMIC DNA]</scope>
    <source>
        <strain evidence="12">CGMCC 4.7317</strain>
    </source>
</reference>
<evidence type="ECO:0000256" key="7">
    <source>
        <dbReference type="ARBA" id="ARBA00023315"/>
    </source>
</evidence>
<dbReference type="Gene3D" id="3.40.50.1110">
    <property type="entry name" value="SGNH hydrolase"/>
    <property type="match status" value="1"/>
</dbReference>
<keyword evidence="5 9" id="KW-1133">Transmembrane helix</keyword>
<evidence type="ECO:0000256" key="3">
    <source>
        <dbReference type="ARBA" id="ARBA00022679"/>
    </source>
</evidence>
<proteinExistence type="predicted"/>
<feature type="transmembrane region" description="Helical" evidence="9">
    <location>
        <begin position="284"/>
        <end position="304"/>
    </location>
</feature>
<dbReference type="PANTHER" id="PTHR23028">
    <property type="entry name" value="ACETYLTRANSFERASE"/>
    <property type="match status" value="1"/>
</dbReference>
<evidence type="ECO:0000259" key="10">
    <source>
        <dbReference type="Pfam" id="PF01757"/>
    </source>
</evidence>
<feature type="domain" description="Acyltransferase 3" evidence="10">
    <location>
        <begin position="50"/>
        <end position="396"/>
    </location>
</feature>
<feature type="region of interest" description="Disordered" evidence="8">
    <location>
        <begin position="474"/>
        <end position="532"/>
    </location>
</feature>
<keyword evidence="3" id="KW-0808">Transferase</keyword>
<dbReference type="GO" id="GO:0016746">
    <property type="term" value="F:acyltransferase activity"/>
    <property type="evidence" value="ECO:0007669"/>
    <property type="project" value="UniProtKB-KW"/>
</dbReference>
<comment type="subcellular location">
    <subcellularLocation>
        <location evidence="1">Cell membrane</location>
        <topology evidence="1">Multi-pass membrane protein</topology>
    </subcellularLocation>
</comment>
<feature type="compositionally biased region" description="Low complexity" evidence="8">
    <location>
        <begin position="479"/>
        <end position="516"/>
    </location>
</feature>
<keyword evidence="6 9" id="KW-0472">Membrane</keyword>
<evidence type="ECO:0000256" key="8">
    <source>
        <dbReference type="SAM" id="MobiDB-lite"/>
    </source>
</evidence>
<feature type="transmembrane region" description="Helical" evidence="9">
    <location>
        <begin position="214"/>
        <end position="235"/>
    </location>
</feature>
<gene>
    <name evidence="11" type="ORF">ACFQGU_08815</name>
</gene>
<comment type="caution">
    <text evidence="11">The sequence shown here is derived from an EMBL/GenBank/DDBJ whole genome shotgun (WGS) entry which is preliminary data.</text>
</comment>
<dbReference type="Pfam" id="PF01757">
    <property type="entry name" value="Acyl_transf_3"/>
    <property type="match status" value="1"/>
</dbReference>
<evidence type="ECO:0000256" key="9">
    <source>
        <dbReference type="SAM" id="Phobius"/>
    </source>
</evidence>
<sequence length="685" mass="73092">MTSSPTTARTPVPFSADQPRLASGGVSGDAVRAPRRRKHAGVPGAGSRIGGLDGLRAIAVTAVVIYHLGIEWLPGGFLGVDLFFVISGFLITTLLLAEVGVRGRIDFTGFYLRRARRLLPALVLMLVGTAILVSTVANDVAEQFLRDLPGAALYISNWWALGQEQSYFELIGRGNVLAHLWSLAVEEQFYLLWPVILGGLCWFANRRGLSRRRLVLIVALGGAVASTLWMSWLSISRGMPLDADPTRVYFGTDTHAMSVLLGAALATVWRPAHFRTTIPAGARTAMIGAGVVGLAMTAWLFVTITEYTPWLYRGGFLLAAAVFALVIASATHPGAPIGRLLDVAPMRWVGERSYGIYLWHWPILLVTRPGVDIPWEGPLVDVGRVALTLGVAALSYRYVEVPIRHGAIGKAVASMRERARTVGPVDAVVPRRGATIGTLLVTTAVAAALVASFATLPKTDPVAAAYGEYGSTEAISDDASPTAAPSMSPSTKPSTTPSSKPSTTPTPKPSASSKPPVVLPPGEKRSTEGLGTGDISWYGDSVTLWSADALRAILPGVKLDAAINRSPANMQDAVLASLARGTLRPIVVMHMGTAGPVSEDRLEATIAQLGDRTRIVLVTSTARFAWVKPSNQVMAAVASRHDNVVLADWRTYSTDKDGWFKDGLHLTEKGKPYFGNFVKKAALSN</sequence>
<evidence type="ECO:0000256" key="6">
    <source>
        <dbReference type="ARBA" id="ARBA00023136"/>
    </source>
</evidence>
<protein>
    <submittedName>
        <fullName evidence="11">Acyltransferase family protein</fullName>
    </submittedName>
</protein>
<feature type="transmembrane region" description="Helical" evidence="9">
    <location>
        <begin position="118"/>
        <end position="137"/>
    </location>
</feature>
<evidence type="ECO:0000313" key="11">
    <source>
        <dbReference type="EMBL" id="MFC6237978.1"/>
    </source>
</evidence>
<keyword evidence="12" id="KW-1185">Reference proteome</keyword>
<dbReference type="EMBL" id="JBHSTI010000008">
    <property type="protein sequence ID" value="MFC6237978.1"/>
    <property type="molecule type" value="Genomic_DNA"/>
</dbReference>
<feature type="transmembrane region" description="Helical" evidence="9">
    <location>
        <begin position="76"/>
        <end position="97"/>
    </location>
</feature>
<dbReference type="InterPro" id="IPR050879">
    <property type="entry name" value="Acyltransferase_3"/>
</dbReference>
<dbReference type="SUPFAM" id="SSF52266">
    <property type="entry name" value="SGNH hydrolase"/>
    <property type="match status" value="1"/>
</dbReference>
<dbReference type="InterPro" id="IPR002656">
    <property type="entry name" value="Acyl_transf_3_dom"/>
</dbReference>
<evidence type="ECO:0000256" key="1">
    <source>
        <dbReference type="ARBA" id="ARBA00004651"/>
    </source>
</evidence>
<accession>A0ABW1SZT8</accession>
<evidence type="ECO:0000256" key="4">
    <source>
        <dbReference type="ARBA" id="ARBA00022692"/>
    </source>
</evidence>
<dbReference type="RefSeq" id="WP_386765769.1">
    <property type="nucleotide sequence ID" value="NZ_JBHSTI010000008.1"/>
</dbReference>
<name>A0ABW1SZT8_9ACTN</name>
<organism evidence="11 12">
    <name type="scientific">Longivirga aurantiaca</name>
    <dbReference type="NCBI Taxonomy" id="1837743"/>
    <lineage>
        <taxon>Bacteria</taxon>
        <taxon>Bacillati</taxon>
        <taxon>Actinomycetota</taxon>
        <taxon>Actinomycetes</taxon>
        <taxon>Sporichthyales</taxon>
        <taxon>Sporichthyaceae</taxon>
        <taxon>Longivirga</taxon>
    </lineage>
</organism>
<evidence type="ECO:0000256" key="5">
    <source>
        <dbReference type="ARBA" id="ARBA00022989"/>
    </source>
</evidence>
<evidence type="ECO:0000256" key="2">
    <source>
        <dbReference type="ARBA" id="ARBA00022475"/>
    </source>
</evidence>
<dbReference type="InterPro" id="IPR036514">
    <property type="entry name" value="SGNH_hydro_sf"/>
</dbReference>
<evidence type="ECO:0000313" key="12">
    <source>
        <dbReference type="Proteomes" id="UP001596138"/>
    </source>
</evidence>
<keyword evidence="2" id="KW-1003">Cell membrane</keyword>
<feature type="transmembrane region" description="Helical" evidence="9">
    <location>
        <begin position="310"/>
        <end position="330"/>
    </location>
</feature>
<feature type="transmembrane region" description="Helical" evidence="9">
    <location>
        <begin position="189"/>
        <end position="205"/>
    </location>
</feature>
<keyword evidence="7 11" id="KW-0012">Acyltransferase</keyword>
<dbReference type="PANTHER" id="PTHR23028:SF53">
    <property type="entry name" value="ACYL_TRANSF_3 DOMAIN-CONTAINING PROTEIN"/>
    <property type="match status" value="1"/>
</dbReference>
<dbReference type="Proteomes" id="UP001596138">
    <property type="component" value="Unassembled WGS sequence"/>
</dbReference>
<keyword evidence="4 9" id="KW-0812">Transmembrane</keyword>